<name>A0A8A6W2E0_9STRA</name>
<reference evidence="1" key="1">
    <citation type="submission" date="2021-01" db="EMBL/GenBank/DDBJ databases">
        <authorList>
            <person name="Huang H."/>
            <person name="Chen N."/>
        </authorList>
    </citation>
    <scope>NUCLEOTIDE SEQUENCE</scope>
</reference>
<protein>
    <recommendedName>
        <fullName evidence="2">Ribosomal protein L5</fullName>
    </recommendedName>
</protein>
<evidence type="ECO:0008006" key="2">
    <source>
        <dbReference type="Google" id="ProtNLM"/>
    </source>
</evidence>
<dbReference type="EMBL" id="MW435847">
    <property type="protein sequence ID" value="QTK21667.1"/>
    <property type="molecule type" value="Genomic_DNA"/>
</dbReference>
<dbReference type="AlphaFoldDB" id="A0A8A6W2E0"/>
<keyword evidence="1" id="KW-0496">Mitochondrion</keyword>
<proteinExistence type="predicted"/>
<geneLocation type="mitochondrion" evidence="1"/>
<dbReference type="GeneID" id="70637866"/>
<dbReference type="RefSeq" id="YP_010248472.1">
    <property type="nucleotide sequence ID" value="NC_060315.1"/>
</dbReference>
<sequence>MSKFLKHFLSSNLERVHLYKNINLFFNDFSLINKISISYVFENSNLKMLSGSFLFLKLILNKIFLFNFNIKNFKVSIALKKGSPSIFYYFLRKKDNYIFIESFILDFKKIFIKNKTTFLKTDSFSMNLMVKDLEFLKKNFFYFNSLSNFKITFFFFKGSYKKKILFYKIMSS</sequence>
<accession>A0A8A6W2E0</accession>
<gene>
    <name evidence="1" type="primary">orf172</name>
</gene>
<organism evidence="1">
    <name type="scientific">Coscinodiscus granii</name>
    <dbReference type="NCBI Taxonomy" id="265552"/>
    <lineage>
        <taxon>Eukaryota</taxon>
        <taxon>Sar</taxon>
        <taxon>Stramenopiles</taxon>
        <taxon>Ochrophyta</taxon>
        <taxon>Bacillariophyta</taxon>
        <taxon>Coscinodiscophyceae</taxon>
        <taxon>Coscinodiscophycidae</taxon>
        <taxon>Coscinodiscales</taxon>
        <taxon>Coscinodiscaceae</taxon>
        <taxon>Coscinodiscus</taxon>
    </lineage>
</organism>
<evidence type="ECO:0000313" key="1">
    <source>
        <dbReference type="EMBL" id="QTK21667.1"/>
    </source>
</evidence>